<evidence type="ECO:0000313" key="3">
    <source>
        <dbReference type="Proteomes" id="UP000054359"/>
    </source>
</evidence>
<name>A0A087UNT7_STEMI</name>
<feature type="transmembrane region" description="Helical" evidence="1">
    <location>
        <begin position="118"/>
        <end position="142"/>
    </location>
</feature>
<keyword evidence="1" id="KW-1133">Transmembrane helix</keyword>
<proteinExistence type="predicted"/>
<keyword evidence="1" id="KW-0812">Transmembrane</keyword>
<keyword evidence="1" id="KW-0472">Membrane</keyword>
<feature type="non-terminal residue" evidence="2">
    <location>
        <position position="225"/>
    </location>
</feature>
<protein>
    <submittedName>
        <fullName evidence="2">Uncharacterized protein</fullName>
    </submittedName>
</protein>
<evidence type="ECO:0000256" key="1">
    <source>
        <dbReference type="SAM" id="Phobius"/>
    </source>
</evidence>
<sequence length="225" mass="25689">MKFIIFNHWLLQIMTETFKNISLNSSDASNDRLVDKTENIPQVLYIFPTPKMKFTNITFTFVIRYPWKNGTLPYSLLLPILKLYCANLKELMNATAADFFHAVPEENLDFLSVVMEKYGTLVFIICITAVGIVILLLCIVVYHRRKTRQSAHYLTENKLHRNIQEAVGIDLNPAVLILQDEVREKSALNGNKICSLEDDEGWLAPYGDVPVAEDIQAPVVQDTKL</sequence>
<accession>A0A087UNT7</accession>
<dbReference type="OrthoDB" id="6431230at2759"/>
<evidence type="ECO:0000313" key="2">
    <source>
        <dbReference type="EMBL" id="KFM79026.1"/>
    </source>
</evidence>
<gene>
    <name evidence="2" type="ORF">X975_20687</name>
</gene>
<organism evidence="2 3">
    <name type="scientific">Stegodyphus mimosarum</name>
    <name type="common">African social velvet spider</name>
    <dbReference type="NCBI Taxonomy" id="407821"/>
    <lineage>
        <taxon>Eukaryota</taxon>
        <taxon>Metazoa</taxon>
        <taxon>Ecdysozoa</taxon>
        <taxon>Arthropoda</taxon>
        <taxon>Chelicerata</taxon>
        <taxon>Arachnida</taxon>
        <taxon>Araneae</taxon>
        <taxon>Araneomorphae</taxon>
        <taxon>Entelegynae</taxon>
        <taxon>Eresoidea</taxon>
        <taxon>Eresidae</taxon>
        <taxon>Stegodyphus</taxon>
    </lineage>
</organism>
<dbReference type="Proteomes" id="UP000054359">
    <property type="component" value="Unassembled WGS sequence"/>
</dbReference>
<keyword evidence="3" id="KW-1185">Reference proteome</keyword>
<reference evidence="2 3" key="1">
    <citation type="submission" date="2013-11" db="EMBL/GenBank/DDBJ databases">
        <title>Genome sequencing of Stegodyphus mimosarum.</title>
        <authorList>
            <person name="Bechsgaard J."/>
        </authorList>
    </citation>
    <scope>NUCLEOTIDE SEQUENCE [LARGE SCALE GENOMIC DNA]</scope>
</reference>
<dbReference type="EMBL" id="KK120785">
    <property type="protein sequence ID" value="KFM79026.1"/>
    <property type="molecule type" value="Genomic_DNA"/>
</dbReference>
<dbReference type="AlphaFoldDB" id="A0A087UNT7"/>